<keyword evidence="1" id="KW-0812">Transmembrane</keyword>
<accession>A0A2H0KR72</accession>
<gene>
    <name evidence="2" type="ORF">COV85_00950</name>
</gene>
<reference evidence="2 3" key="1">
    <citation type="submission" date="2017-09" db="EMBL/GenBank/DDBJ databases">
        <title>Depth-based differentiation of microbial function through sediment-hosted aquifers and enrichment of novel symbionts in the deep terrestrial subsurface.</title>
        <authorList>
            <person name="Probst A.J."/>
            <person name="Ladd B."/>
            <person name="Jarett J.K."/>
            <person name="Geller-Mcgrath D.E."/>
            <person name="Sieber C.M."/>
            <person name="Emerson J.B."/>
            <person name="Anantharaman K."/>
            <person name="Thomas B.C."/>
            <person name="Malmstrom R."/>
            <person name="Stieglmeier M."/>
            <person name="Klingl A."/>
            <person name="Woyke T."/>
            <person name="Ryan C.M."/>
            <person name="Banfield J.F."/>
        </authorList>
    </citation>
    <scope>NUCLEOTIDE SEQUENCE [LARGE SCALE GENOMIC DNA]</scope>
    <source>
        <strain evidence="2">CG11_big_fil_rev_8_21_14_0_20_44_10</strain>
    </source>
</reference>
<protein>
    <recommendedName>
        <fullName evidence="4">PsbP C-terminal domain-containing protein</fullName>
    </recommendedName>
</protein>
<organism evidence="2 3">
    <name type="scientific">Candidatus Portnoybacteria bacterium CG11_big_fil_rev_8_21_14_0_20_44_10</name>
    <dbReference type="NCBI Taxonomy" id="1974818"/>
    <lineage>
        <taxon>Bacteria</taxon>
        <taxon>Candidatus Portnoyibacteriota</taxon>
    </lineage>
</organism>
<keyword evidence="1" id="KW-0472">Membrane</keyword>
<dbReference type="Proteomes" id="UP000231550">
    <property type="component" value="Unassembled WGS sequence"/>
</dbReference>
<evidence type="ECO:0008006" key="4">
    <source>
        <dbReference type="Google" id="ProtNLM"/>
    </source>
</evidence>
<dbReference type="AlphaFoldDB" id="A0A2H0KR72"/>
<evidence type="ECO:0000313" key="3">
    <source>
        <dbReference type="Proteomes" id="UP000231550"/>
    </source>
</evidence>
<evidence type="ECO:0000313" key="2">
    <source>
        <dbReference type="EMBL" id="PIQ74648.1"/>
    </source>
</evidence>
<sequence length="196" mass="22403">MKLFFNKKIVVGIILLALILLVVGLVCGWLFFSKQKELPTTETSSPNNEEQQTATTLSAATTSSTLTLKTYRNEEYGFEFQYPEDWAVEENYFVNYYSEFNLKVVPTNERHSSFPIGINIVLPEFIDKSFGGIEKTTSNIILDGVQGIKYEYNFEDRKEIAVILPMGDSRIIIGTDDSEQYMEILDQIVSSFKFLK</sequence>
<name>A0A2H0KR72_9BACT</name>
<dbReference type="EMBL" id="PCVN01000027">
    <property type="protein sequence ID" value="PIQ74648.1"/>
    <property type="molecule type" value="Genomic_DNA"/>
</dbReference>
<feature type="transmembrane region" description="Helical" evidence="1">
    <location>
        <begin position="9"/>
        <end position="32"/>
    </location>
</feature>
<comment type="caution">
    <text evidence="2">The sequence shown here is derived from an EMBL/GenBank/DDBJ whole genome shotgun (WGS) entry which is preliminary data.</text>
</comment>
<evidence type="ECO:0000256" key="1">
    <source>
        <dbReference type="SAM" id="Phobius"/>
    </source>
</evidence>
<proteinExistence type="predicted"/>
<keyword evidence="1" id="KW-1133">Transmembrane helix</keyword>